<protein>
    <submittedName>
        <fullName evidence="1">Uncharacterized protein</fullName>
    </submittedName>
</protein>
<dbReference type="RefSeq" id="WP_216549341.1">
    <property type="nucleotide sequence ID" value="NZ_JAHLQO010000004.1"/>
</dbReference>
<name>A0ABS6FJX7_9FIRM</name>
<reference evidence="1 2" key="1">
    <citation type="submission" date="2021-06" db="EMBL/GenBank/DDBJ databases">
        <authorList>
            <person name="Sun Q."/>
            <person name="Li D."/>
        </authorList>
    </citation>
    <scope>NUCLEOTIDE SEQUENCE [LARGE SCALE GENOMIC DNA]</scope>
    <source>
        <strain evidence="1 2">MSJ-1</strain>
    </source>
</reference>
<sequence length="69" mass="8277">MWKASKLYGKPIFDPVVTSLNSYDLSLIEWLTRFDDPENIDRYKRTIVDDDFAEYERGLDEWEEVKANE</sequence>
<gene>
    <name evidence="1" type="ORF">KQI68_06615</name>
</gene>
<evidence type="ECO:0000313" key="2">
    <source>
        <dbReference type="Proteomes" id="UP000783742"/>
    </source>
</evidence>
<accession>A0ABS6FJX7</accession>
<keyword evidence="2" id="KW-1185">Reference proteome</keyword>
<organism evidence="1 2">
    <name type="scientific">Peptoniphilus ovalis</name>
    <dbReference type="NCBI Taxonomy" id="2841503"/>
    <lineage>
        <taxon>Bacteria</taxon>
        <taxon>Bacillati</taxon>
        <taxon>Bacillota</taxon>
        <taxon>Tissierellia</taxon>
        <taxon>Tissierellales</taxon>
        <taxon>Peptoniphilaceae</taxon>
        <taxon>Peptoniphilus</taxon>
    </lineage>
</organism>
<dbReference type="Proteomes" id="UP000783742">
    <property type="component" value="Unassembled WGS sequence"/>
</dbReference>
<dbReference type="EMBL" id="JAHLQO010000004">
    <property type="protein sequence ID" value="MBU5669510.1"/>
    <property type="molecule type" value="Genomic_DNA"/>
</dbReference>
<evidence type="ECO:0000313" key="1">
    <source>
        <dbReference type="EMBL" id="MBU5669510.1"/>
    </source>
</evidence>
<proteinExistence type="predicted"/>
<comment type="caution">
    <text evidence="1">The sequence shown here is derived from an EMBL/GenBank/DDBJ whole genome shotgun (WGS) entry which is preliminary data.</text>
</comment>